<evidence type="ECO:0000313" key="7">
    <source>
        <dbReference type="EMBL" id="KAL1849359.1"/>
    </source>
</evidence>
<dbReference type="PANTHER" id="PTHR31069:SF32">
    <property type="entry name" value="ARGININE METABOLISM REGULATION PROTEIN II"/>
    <property type="match status" value="1"/>
</dbReference>
<proteinExistence type="predicted"/>
<dbReference type="PROSITE" id="PS00463">
    <property type="entry name" value="ZN2_CY6_FUNGAL_1"/>
    <property type="match status" value="1"/>
</dbReference>
<keyword evidence="3" id="KW-0804">Transcription</keyword>
<keyword evidence="1" id="KW-0805">Transcription regulation</keyword>
<protein>
    <recommendedName>
        <fullName evidence="6">Zn(2)-C6 fungal-type domain-containing protein</fullName>
    </recommendedName>
</protein>
<dbReference type="InterPro" id="IPR001138">
    <property type="entry name" value="Zn2Cys6_DnaBD"/>
</dbReference>
<evidence type="ECO:0000256" key="1">
    <source>
        <dbReference type="ARBA" id="ARBA00023015"/>
    </source>
</evidence>
<dbReference type="InterPro" id="IPR021858">
    <property type="entry name" value="Fun_TF"/>
</dbReference>
<feature type="region of interest" description="Disordered" evidence="5">
    <location>
        <begin position="163"/>
        <end position="196"/>
    </location>
</feature>
<dbReference type="PROSITE" id="PS50048">
    <property type="entry name" value="ZN2_CY6_FUNGAL_2"/>
    <property type="match status" value="1"/>
</dbReference>
<keyword evidence="4" id="KW-0539">Nucleus</keyword>
<name>A0ABR3VZL0_9PEZI</name>
<dbReference type="Pfam" id="PF00172">
    <property type="entry name" value="Zn_clus"/>
    <property type="match status" value="1"/>
</dbReference>
<feature type="compositionally biased region" description="Low complexity" evidence="5">
    <location>
        <begin position="167"/>
        <end position="186"/>
    </location>
</feature>
<dbReference type="SMART" id="SM00066">
    <property type="entry name" value="GAL4"/>
    <property type="match status" value="1"/>
</dbReference>
<reference evidence="7 8" key="1">
    <citation type="journal article" date="2024" name="Commun. Biol.">
        <title>Comparative genomic analysis of thermophilic fungi reveals convergent evolutionary adaptations and gene losses.</title>
        <authorList>
            <person name="Steindorff A.S."/>
            <person name="Aguilar-Pontes M.V."/>
            <person name="Robinson A.J."/>
            <person name="Andreopoulos B."/>
            <person name="LaButti K."/>
            <person name="Kuo A."/>
            <person name="Mondo S."/>
            <person name="Riley R."/>
            <person name="Otillar R."/>
            <person name="Haridas S."/>
            <person name="Lipzen A."/>
            <person name="Grimwood J."/>
            <person name="Schmutz J."/>
            <person name="Clum A."/>
            <person name="Reid I.D."/>
            <person name="Moisan M.C."/>
            <person name="Butler G."/>
            <person name="Nguyen T.T.M."/>
            <person name="Dewar K."/>
            <person name="Conant G."/>
            <person name="Drula E."/>
            <person name="Henrissat B."/>
            <person name="Hansel C."/>
            <person name="Singer S."/>
            <person name="Hutchinson M.I."/>
            <person name="de Vries R.P."/>
            <person name="Natvig D.O."/>
            <person name="Powell A.J."/>
            <person name="Tsang A."/>
            <person name="Grigoriev I.V."/>
        </authorList>
    </citation>
    <scope>NUCLEOTIDE SEQUENCE [LARGE SCALE GENOMIC DNA]</scope>
    <source>
        <strain evidence="7 8">ATCC 24622</strain>
    </source>
</reference>
<comment type="caution">
    <text evidence="7">The sequence shown here is derived from an EMBL/GenBank/DDBJ whole genome shotgun (WGS) entry which is preliminary data.</text>
</comment>
<dbReference type="EMBL" id="JAZHXJ010000878">
    <property type="protein sequence ID" value="KAL1849359.1"/>
    <property type="molecule type" value="Genomic_DNA"/>
</dbReference>
<dbReference type="CDD" id="cd00067">
    <property type="entry name" value="GAL4"/>
    <property type="match status" value="1"/>
</dbReference>
<sequence length="694" mass="76038">MATVSCRAPRLRSRTFTGCHACRSRKVKCDLARPGCANCQRMRLRCPGYGTVLSWMPTWLPDWHDHFGQDACLKQQQQERNLRAELLSGEDLRKALLKTRQMESEKLLNYLNADPAYSDISFLLDDLERKAAQEDVRLTHDIDFQVEVGPYTVFSSRRILSSREDSSCSPRDSSNNNNSSCSSSSSDGLGSQTATLPPISEETAYDEAFSADLLEPYPNLLDAAHLLYDTGLDSDQRRPSMGVASDTSATFPNDIDMMILDMDGRTNSIETQMGDGAPPYGVSGLSLPPGSSSPGAWEHSRDWLQQVTDAGPDDWSPPPPYLDNTTTTTNNNNNLHYNLMCSPPPLTSRFSSGSPYLPPEVRFLLHHYDHHVIDSLSAIPVPRDRAPWRQLHLPCALRAYGELDVLGTSSLARVSLLYSLLSLTCYHLSSLYTSVDLGDVGAAPTPPTQTPNAERWQQRALKFRGIARTAFRKHVASQGTAGGKYKETLMAAMSLICVGVVGGDPWDARLYIRRCEAIIGAATGAKNRFSKRALQLHHIFAFLKIMEETTFCQSQTDYLRFLESSDIPSDEASLVSGRDASRDDLVAWCAGSTKSKGGVVATPRDASSPISVAAPSPPPALQLHILDHNGPLGGLSGVSGKLFEMLIQTNSLIHRIASQADDDIGTTGCSGSWRFLLSLVVLCQRRRAACGPEP</sequence>
<dbReference type="Pfam" id="PF11951">
    <property type="entry name" value="Fungal_trans_2"/>
    <property type="match status" value="1"/>
</dbReference>
<dbReference type="InterPro" id="IPR050675">
    <property type="entry name" value="OAF3"/>
</dbReference>
<gene>
    <name evidence="7" type="ORF">VTK73DRAFT_9895</name>
</gene>
<evidence type="ECO:0000256" key="3">
    <source>
        <dbReference type="ARBA" id="ARBA00023163"/>
    </source>
</evidence>
<evidence type="ECO:0000259" key="6">
    <source>
        <dbReference type="PROSITE" id="PS50048"/>
    </source>
</evidence>
<dbReference type="Proteomes" id="UP001586593">
    <property type="component" value="Unassembled WGS sequence"/>
</dbReference>
<keyword evidence="2" id="KW-0238">DNA-binding</keyword>
<dbReference type="SUPFAM" id="SSF57701">
    <property type="entry name" value="Zn2/Cys6 DNA-binding domain"/>
    <property type="match status" value="1"/>
</dbReference>
<dbReference type="PANTHER" id="PTHR31069">
    <property type="entry name" value="OLEATE-ACTIVATED TRANSCRIPTION FACTOR 1-RELATED"/>
    <property type="match status" value="1"/>
</dbReference>
<dbReference type="Gene3D" id="4.10.240.10">
    <property type="entry name" value="Zn(2)-C6 fungal-type DNA-binding domain"/>
    <property type="match status" value="1"/>
</dbReference>
<keyword evidence="8" id="KW-1185">Reference proteome</keyword>
<evidence type="ECO:0000313" key="8">
    <source>
        <dbReference type="Proteomes" id="UP001586593"/>
    </source>
</evidence>
<evidence type="ECO:0000256" key="4">
    <source>
        <dbReference type="ARBA" id="ARBA00023242"/>
    </source>
</evidence>
<organism evidence="7 8">
    <name type="scientific">Phialemonium thermophilum</name>
    <dbReference type="NCBI Taxonomy" id="223376"/>
    <lineage>
        <taxon>Eukaryota</taxon>
        <taxon>Fungi</taxon>
        <taxon>Dikarya</taxon>
        <taxon>Ascomycota</taxon>
        <taxon>Pezizomycotina</taxon>
        <taxon>Sordariomycetes</taxon>
        <taxon>Sordariomycetidae</taxon>
        <taxon>Cephalothecales</taxon>
        <taxon>Cephalothecaceae</taxon>
        <taxon>Phialemonium</taxon>
    </lineage>
</organism>
<evidence type="ECO:0000256" key="5">
    <source>
        <dbReference type="SAM" id="MobiDB-lite"/>
    </source>
</evidence>
<accession>A0ABR3VZL0</accession>
<evidence type="ECO:0000256" key="2">
    <source>
        <dbReference type="ARBA" id="ARBA00023125"/>
    </source>
</evidence>
<feature type="domain" description="Zn(2)-C6 fungal-type" evidence="6">
    <location>
        <begin position="18"/>
        <end position="46"/>
    </location>
</feature>
<dbReference type="InterPro" id="IPR036864">
    <property type="entry name" value="Zn2-C6_fun-type_DNA-bd_sf"/>
</dbReference>